<evidence type="ECO:0000256" key="12">
    <source>
        <dbReference type="RuleBase" id="RU000483"/>
    </source>
</evidence>
<evidence type="ECO:0000313" key="13">
    <source>
        <dbReference type="EMBL" id="QCP33781.1"/>
    </source>
</evidence>
<evidence type="ECO:0000256" key="2">
    <source>
        <dbReference type="ARBA" id="ARBA00006810"/>
    </source>
</evidence>
<keyword evidence="14" id="KW-1185">Reference proteome</keyword>
<dbReference type="InterPro" id="IPR035908">
    <property type="entry name" value="F0_ATP_A_sf"/>
</dbReference>
<dbReference type="OrthoDB" id="9789241at2"/>
<dbReference type="PANTHER" id="PTHR42823">
    <property type="entry name" value="ATP SYNTHASE SUBUNIT A, CHLOROPLASTIC"/>
    <property type="match status" value="1"/>
</dbReference>
<dbReference type="PROSITE" id="PS00449">
    <property type="entry name" value="ATPASE_A"/>
    <property type="match status" value="1"/>
</dbReference>
<keyword evidence="9 11" id="KW-0472">Membrane</keyword>
<evidence type="ECO:0000256" key="1">
    <source>
        <dbReference type="ARBA" id="ARBA00004141"/>
    </source>
</evidence>
<keyword evidence="5 11" id="KW-0812">Transmembrane</keyword>
<dbReference type="InterPro" id="IPR045082">
    <property type="entry name" value="ATP_syn_F0_a_bact/chloroplast"/>
</dbReference>
<evidence type="ECO:0000256" key="9">
    <source>
        <dbReference type="ARBA" id="ARBA00023136"/>
    </source>
</evidence>
<dbReference type="RefSeq" id="WP_137327409.1">
    <property type="nucleotide sequence ID" value="NZ_CP040058.1"/>
</dbReference>
<gene>
    <name evidence="11" type="primary">atpB</name>
    <name evidence="13" type="ORF">AR1Y2_0327</name>
</gene>
<organism evidence="13 14">
    <name type="scientific">Anaerostipes rhamnosivorans</name>
    <dbReference type="NCBI Taxonomy" id="1229621"/>
    <lineage>
        <taxon>Bacteria</taxon>
        <taxon>Bacillati</taxon>
        <taxon>Bacillota</taxon>
        <taxon>Clostridia</taxon>
        <taxon>Lachnospirales</taxon>
        <taxon>Lachnospiraceae</taxon>
        <taxon>Anaerostipes</taxon>
    </lineage>
</organism>
<dbReference type="CDD" id="cd00310">
    <property type="entry name" value="ATP-synt_Fo_a_6"/>
    <property type="match status" value="1"/>
</dbReference>
<comment type="function">
    <text evidence="11 12">Key component of the proton channel; it plays a direct role in the translocation of protons across the membrane.</text>
</comment>
<evidence type="ECO:0000256" key="7">
    <source>
        <dbReference type="ARBA" id="ARBA00022989"/>
    </source>
</evidence>
<dbReference type="AlphaFoldDB" id="A0A4P8IB33"/>
<dbReference type="GO" id="GO:0005886">
    <property type="term" value="C:plasma membrane"/>
    <property type="evidence" value="ECO:0007669"/>
    <property type="project" value="UniProtKB-SubCell"/>
</dbReference>
<evidence type="ECO:0000256" key="11">
    <source>
        <dbReference type="HAMAP-Rule" id="MF_01393"/>
    </source>
</evidence>
<protein>
    <recommendedName>
        <fullName evidence="11 12">ATP synthase subunit a</fullName>
    </recommendedName>
    <alternativeName>
        <fullName evidence="11">ATP synthase F0 sector subunit a</fullName>
    </alternativeName>
    <alternativeName>
        <fullName evidence="11">F-ATPase subunit 6</fullName>
    </alternativeName>
</protein>
<reference evidence="13 14" key="1">
    <citation type="submission" date="2019-05" db="EMBL/GenBank/DDBJ databases">
        <title>Complete genome sequencing of Anaerostipes rhamnosivorans.</title>
        <authorList>
            <person name="Bui T.P.N."/>
            <person name="de Vos W.M."/>
        </authorList>
    </citation>
    <scope>NUCLEOTIDE SEQUENCE [LARGE SCALE GENOMIC DNA]</scope>
    <source>
        <strain evidence="13 14">1y2</strain>
    </source>
</reference>
<dbReference type="GO" id="GO:0045259">
    <property type="term" value="C:proton-transporting ATP synthase complex"/>
    <property type="evidence" value="ECO:0007669"/>
    <property type="project" value="UniProtKB-KW"/>
</dbReference>
<accession>A0A4P8IB33</accession>
<dbReference type="InterPro" id="IPR000568">
    <property type="entry name" value="ATP_synth_F0_asu"/>
</dbReference>
<dbReference type="Pfam" id="PF00119">
    <property type="entry name" value="ATP-synt_A"/>
    <property type="match status" value="1"/>
</dbReference>
<sequence>MGMIQAPMLAAASGNDVDFMVHGLIPLNFFGHKVWITTTHVTTLIVMIFIMVLALIARRSIMKDYEKPSGLANAVEMVVEMLDKLVKSTMGKHWKPFANYIGSIMFFIFIANTSGLFGLRAPTADYGTTLSLALITFVMIQYSAFKTRKFRMFTDLFQPIPVLFPVNVIGEFATPVSLSLRLFGNIMAGTIMLSLWYGLLPIFAKLGLPAFLHVYFDLFSGAIQTFVFAMLTMTFIADKRNA</sequence>
<evidence type="ECO:0000256" key="10">
    <source>
        <dbReference type="ARBA" id="ARBA00023310"/>
    </source>
</evidence>
<keyword evidence="4 11" id="KW-0138">CF(0)</keyword>
<dbReference type="Proteomes" id="UP000298653">
    <property type="component" value="Chromosome"/>
</dbReference>
<dbReference type="HAMAP" id="MF_01393">
    <property type="entry name" value="ATP_synth_a_bact"/>
    <property type="match status" value="1"/>
</dbReference>
<dbReference type="PANTHER" id="PTHR42823:SF3">
    <property type="entry name" value="ATP SYNTHASE SUBUNIT A, CHLOROPLASTIC"/>
    <property type="match status" value="1"/>
</dbReference>
<evidence type="ECO:0000256" key="4">
    <source>
        <dbReference type="ARBA" id="ARBA00022547"/>
    </source>
</evidence>
<comment type="subcellular location">
    <subcellularLocation>
        <location evidence="11 12">Cell membrane</location>
        <topology evidence="11 12">Multi-pass membrane protein</topology>
    </subcellularLocation>
    <subcellularLocation>
        <location evidence="1">Membrane</location>
        <topology evidence="1">Multi-pass membrane protein</topology>
    </subcellularLocation>
</comment>
<name>A0A4P8IB33_9FIRM</name>
<keyword evidence="11" id="KW-1003">Cell membrane</keyword>
<feature type="transmembrane region" description="Helical" evidence="11">
    <location>
        <begin position="126"/>
        <end position="145"/>
    </location>
</feature>
<feature type="transmembrane region" description="Helical" evidence="11">
    <location>
        <begin position="34"/>
        <end position="57"/>
    </location>
</feature>
<evidence type="ECO:0000256" key="6">
    <source>
        <dbReference type="ARBA" id="ARBA00022781"/>
    </source>
</evidence>
<evidence type="ECO:0000256" key="3">
    <source>
        <dbReference type="ARBA" id="ARBA00022448"/>
    </source>
</evidence>
<dbReference type="EMBL" id="CP040058">
    <property type="protein sequence ID" value="QCP33781.1"/>
    <property type="molecule type" value="Genomic_DNA"/>
</dbReference>
<dbReference type="GO" id="GO:0046933">
    <property type="term" value="F:proton-transporting ATP synthase activity, rotational mechanism"/>
    <property type="evidence" value="ECO:0007669"/>
    <property type="project" value="UniProtKB-UniRule"/>
</dbReference>
<keyword evidence="8 11" id="KW-0406">Ion transport</keyword>
<dbReference type="GO" id="GO:0042777">
    <property type="term" value="P:proton motive force-driven plasma membrane ATP synthesis"/>
    <property type="evidence" value="ECO:0007669"/>
    <property type="project" value="TreeGrafter"/>
</dbReference>
<dbReference type="NCBIfam" id="TIGR01131">
    <property type="entry name" value="ATP_synt_6_or_A"/>
    <property type="match status" value="1"/>
</dbReference>
<evidence type="ECO:0000256" key="5">
    <source>
        <dbReference type="ARBA" id="ARBA00022692"/>
    </source>
</evidence>
<keyword evidence="3 11" id="KW-0813">Transport</keyword>
<dbReference type="SUPFAM" id="SSF81336">
    <property type="entry name" value="F1F0 ATP synthase subunit A"/>
    <property type="match status" value="1"/>
</dbReference>
<keyword evidence="10 11" id="KW-0066">ATP synthesis</keyword>
<proteinExistence type="inferred from homology"/>
<dbReference type="KEGG" id="arf:AR1Y2_0327"/>
<comment type="similarity">
    <text evidence="2 11 12">Belongs to the ATPase A chain family.</text>
</comment>
<keyword evidence="7 11" id="KW-1133">Transmembrane helix</keyword>
<feature type="transmembrane region" description="Helical" evidence="11">
    <location>
        <begin position="97"/>
        <end position="120"/>
    </location>
</feature>
<dbReference type="Gene3D" id="1.20.120.220">
    <property type="entry name" value="ATP synthase, F0 complex, subunit A"/>
    <property type="match status" value="1"/>
</dbReference>
<evidence type="ECO:0000256" key="8">
    <source>
        <dbReference type="ARBA" id="ARBA00023065"/>
    </source>
</evidence>
<evidence type="ECO:0000313" key="14">
    <source>
        <dbReference type="Proteomes" id="UP000298653"/>
    </source>
</evidence>
<dbReference type="InterPro" id="IPR023011">
    <property type="entry name" value="ATP_synth_F0_asu_AS"/>
</dbReference>
<dbReference type="PRINTS" id="PR00123">
    <property type="entry name" value="ATPASEA"/>
</dbReference>
<feature type="transmembrane region" description="Helical" evidence="11">
    <location>
        <begin position="210"/>
        <end position="237"/>
    </location>
</feature>
<keyword evidence="6 11" id="KW-0375">Hydrogen ion transport</keyword>
<feature type="transmembrane region" description="Helical" evidence="11">
    <location>
        <begin position="182"/>
        <end position="204"/>
    </location>
</feature>